<reference evidence="2" key="1">
    <citation type="journal article" date="2013" name="Nature">
        <title>Draft genome of the wheat A-genome progenitor Triticum urartu.</title>
        <authorList>
            <person name="Ling H.Q."/>
            <person name="Zhao S."/>
            <person name="Liu D."/>
            <person name="Wang J."/>
            <person name="Sun H."/>
            <person name="Zhang C."/>
            <person name="Fan H."/>
            <person name="Li D."/>
            <person name="Dong L."/>
            <person name="Tao Y."/>
            <person name="Gao C."/>
            <person name="Wu H."/>
            <person name="Li Y."/>
            <person name="Cui Y."/>
            <person name="Guo X."/>
            <person name="Zheng S."/>
            <person name="Wang B."/>
            <person name="Yu K."/>
            <person name="Liang Q."/>
            <person name="Yang W."/>
            <person name="Lou X."/>
            <person name="Chen J."/>
            <person name="Feng M."/>
            <person name="Jian J."/>
            <person name="Zhang X."/>
            <person name="Luo G."/>
            <person name="Jiang Y."/>
            <person name="Liu J."/>
            <person name="Wang Z."/>
            <person name="Sha Y."/>
            <person name="Zhang B."/>
            <person name="Wu H."/>
            <person name="Tang D."/>
            <person name="Shen Q."/>
            <person name="Xue P."/>
            <person name="Zou S."/>
            <person name="Wang X."/>
            <person name="Liu X."/>
            <person name="Wang F."/>
            <person name="Yang Y."/>
            <person name="An X."/>
            <person name="Dong Z."/>
            <person name="Zhang K."/>
            <person name="Zhang X."/>
            <person name="Luo M.C."/>
            <person name="Dvorak J."/>
            <person name="Tong Y."/>
            <person name="Wang J."/>
            <person name="Yang H."/>
            <person name="Li Z."/>
            <person name="Wang D."/>
            <person name="Zhang A."/>
            <person name="Wang J."/>
        </authorList>
    </citation>
    <scope>NUCLEOTIDE SEQUENCE</scope>
    <source>
        <strain evidence="2">cv. G1812</strain>
    </source>
</reference>
<dbReference type="EnsemblPlants" id="TuG1812G0200002349.01.T01">
    <property type="protein sequence ID" value="TuG1812G0200002349.01.T01.cds435646"/>
    <property type="gene ID" value="TuG1812G0200002349.01"/>
</dbReference>
<keyword evidence="2" id="KW-1185">Reference proteome</keyword>
<reference evidence="1" key="2">
    <citation type="submission" date="2018-03" db="EMBL/GenBank/DDBJ databases">
        <title>The Triticum urartu genome reveals the dynamic nature of wheat genome evolution.</title>
        <authorList>
            <person name="Ling H."/>
            <person name="Ma B."/>
            <person name="Shi X."/>
            <person name="Liu H."/>
            <person name="Dong L."/>
            <person name="Sun H."/>
            <person name="Cao Y."/>
            <person name="Gao Q."/>
            <person name="Zheng S."/>
            <person name="Li Y."/>
            <person name="Yu Y."/>
            <person name="Du H."/>
            <person name="Qi M."/>
            <person name="Li Y."/>
            <person name="Yu H."/>
            <person name="Cui Y."/>
            <person name="Wang N."/>
            <person name="Chen C."/>
            <person name="Wu H."/>
            <person name="Zhao Y."/>
            <person name="Zhang J."/>
            <person name="Li Y."/>
            <person name="Zhou W."/>
            <person name="Zhang B."/>
            <person name="Hu W."/>
            <person name="Eijk M."/>
            <person name="Tang J."/>
            <person name="Witsenboer H."/>
            <person name="Zhao S."/>
            <person name="Li Z."/>
            <person name="Zhang A."/>
            <person name="Wang D."/>
            <person name="Liang C."/>
        </authorList>
    </citation>
    <scope>NUCLEOTIDE SEQUENCE [LARGE SCALE GENOMIC DNA]</scope>
    <source>
        <strain evidence="1">cv. G1812</strain>
    </source>
</reference>
<dbReference type="Proteomes" id="UP000015106">
    <property type="component" value="Chromosome 2"/>
</dbReference>
<dbReference type="Gramene" id="TuG1812G0200002349.01.T01">
    <property type="protein sequence ID" value="TuG1812G0200002349.01.T01.cds435646"/>
    <property type="gene ID" value="TuG1812G0200002349.01"/>
</dbReference>
<sequence length="129" mass="14444">MSLSMLLNLPTSGGIGPEKRFWFISSADRFCIADSSTGRLPVSMLPPSRSWVRVLQAFTPGGMLPMRRFDPRLKKMSFWCLHRCGGMLPVNRLSDKSSTDSVLLAPSKGGMAPWIWLSNSCRYSKQGRF</sequence>
<evidence type="ECO:0000313" key="2">
    <source>
        <dbReference type="Proteomes" id="UP000015106"/>
    </source>
</evidence>
<protein>
    <submittedName>
        <fullName evidence="1">Uncharacterized protein</fullName>
    </submittedName>
</protein>
<proteinExistence type="predicted"/>
<name>A0A8R7TG03_TRIUA</name>
<dbReference type="AlphaFoldDB" id="A0A8R7TG03"/>
<reference evidence="1" key="3">
    <citation type="submission" date="2022-06" db="UniProtKB">
        <authorList>
            <consortium name="EnsemblPlants"/>
        </authorList>
    </citation>
    <scope>IDENTIFICATION</scope>
</reference>
<evidence type="ECO:0000313" key="1">
    <source>
        <dbReference type="EnsemblPlants" id="TuG1812G0200002349.01.T01.cds435646"/>
    </source>
</evidence>
<organism evidence="1 2">
    <name type="scientific">Triticum urartu</name>
    <name type="common">Red wild einkorn</name>
    <name type="synonym">Crithodium urartu</name>
    <dbReference type="NCBI Taxonomy" id="4572"/>
    <lineage>
        <taxon>Eukaryota</taxon>
        <taxon>Viridiplantae</taxon>
        <taxon>Streptophyta</taxon>
        <taxon>Embryophyta</taxon>
        <taxon>Tracheophyta</taxon>
        <taxon>Spermatophyta</taxon>
        <taxon>Magnoliopsida</taxon>
        <taxon>Liliopsida</taxon>
        <taxon>Poales</taxon>
        <taxon>Poaceae</taxon>
        <taxon>BOP clade</taxon>
        <taxon>Pooideae</taxon>
        <taxon>Triticodae</taxon>
        <taxon>Triticeae</taxon>
        <taxon>Triticinae</taxon>
        <taxon>Triticum</taxon>
    </lineage>
</organism>
<accession>A0A8R7TG03</accession>